<dbReference type="AlphaFoldDB" id="K0INM3"/>
<protein>
    <submittedName>
        <fullName evidence="1">Uncharacterized protein</fullName>
    </submittedName>
</protein>
<dbReference type="GeneID" id="13794722"/>
<proteinExistence type="predicted"/>
<dbReference type="InParanoid" id="K0INM3"/>
<sequence length="84" mass="8898">MDEAGAAAKVAVMANTGIESRLGRNIPIGMPVGANKPVRFAKEKEVMFALGIPEMENPVPAGVIEMTNGQRVPVSFDISYILPS</sequence>
<dbReference type="OrthoDB" id="10442at2157"/>
<dbReference type="Proteomes" id="UP000008037">
    <property type="component" value="Chromosome"/>
</dbReference>
<evidence type="ECO:0000313" key="1">
    <source>
        <dbReference type="EMBL" id="AFU59624.1"/>
    </source>
</evidence>
<dbReference type="KEGG" id="nga:Ngar_c27030"/>
<name>K0INM3_NITGG</name>
<evidence type="ECO:0000313" key="2">
    <source>
        <dbReference type="Proteomes" id="UP000008037"/>
    </source>
</evidence>
<dbReference type="STRING" id="1237085.Ngar_c27030"/>
<accession>K0INM3</accession>
<dbReference type="BioCyc" id="CNIT1237085:G1324-2703-MONOMER"/>
<dbReference type="EMBL" id="CP002408">
    <property type="protein sequence ID" value="AFU59624.1"/>
    <property type="molecule type" value="Genomic_DNA"/>
</dbReference>
<reference evidence="1 2" key="1">
    <citation type="journal article" date="2012" name="Environ. Microbiol.">
        <title>The genome of the ammonia-oxidizing Candidatus Nitrososphaera gargensis: insights into metabolic versatility and environmental adaptations.</title>
        <authorList>
            <person name="Spang A."/>
            <person name="Poehlein A."/>
            <person name="Offre P."/>
            <person name="Zumbragel S."/>
            <person name="Haider S."/>
            <person name="Rychlik N."/>
            <person name="Nowka B."/>
            <person name="Schmeisser C."/>
            <person name="Lebedeva E.V."/>
            <person name="Rattei T."/>
            <person name="Bohm C."/>
            <person name="Schmid M."/>
            <person name="Galushko A."/>
            <person name="Hatzenpichler R."/>
            <person name="Weinmaier T."/>
            <person name="Daniel R."/>
            <person name="Schleper C."/>
            <person name="Spieck E."/>
            <person name="Streit W."/>
            <person name="Wagner M."/>
        </authorList>
    </citation>
    <scope>NUCLEOTIDE SEQUENCE [LARGE SCALE GENOMIC DNA]</scope>
    <source>
        <strain evidence="2">Ga9.2</strain>
    </source>
</reference>
<dbReference type="HOGENOM" id="CLU_2519879_0_0_2"/>
<gene>
    <name evidence="1" type="ordered locus">Ngar_c27030</name>
</gene>
<keyword evidence="2" id="KW-1185">Reference proteome</keyword>
<organism evidence="1 2">
    <name type="scientific">Nitrososphaera gargensis (strain Ga9.2)</name>
    <dbReference type="NCBI Taxonomy" id="1237085"/>
    <lineage>
        <taxon>Archaea</taxon>
        <taxon>Nitrososphaerota</taxon>
        <taxon>Nitrososphaeria</taxon>
        <taxon>Nitrososphaerales</taxon>
        <taxon>Nitrososphaeraceae</taxon>
        <taxon>Nitrososphaera</taxon>
    </lineage>
</organism>
<dbReference type="RefSeq" id="WP_015020159.1">
    <property type="nucleotide sequence ID" value="NC_018719.1"/>
</dbReference>